<name>A0AAD3MVZ7_LATJO</name>
<dbReference type="GO" id="GO:0005886">
    <property type="term" value="C:plasma membrane"/>
    <property type="evidence" value="ECO:0007669"/>
    <property type="project" value="TreeGrafter"/>
</dbReference>
<protein>
    <submittedName>
        <fullName evidence="3">Tomoregulin-1-like protein</fullName>
    </submittedName>
</protein>
<comment type="caution">
    <text evidence="3">The sequence shown here is derived from an EMBL/GenBank/DDBJ whole genome shotgun (WGS) entry which is preliminary data.</text>
</comment>
<accession>A0AAD3MVZ7</accession>
<feature type="compositionally biased region" description="Low complexity" evidence="1">
    <location>
        <begin position="274"/>
        <end position="286"/>
    </location>
</feature>
<feature type="signal peptide" evidence="2">
    <location>
        <begin position="1"/>
        <end position="24"/>
    </location>
</feature>
<evidence type="ECO:0000256" key="2">
    <source>
        <dbReference type="SAM" id="SignalP"/>
    </source>
</evidence>
<proteinExistence type="predicted"/>
<evidence type="ECO:0000256" key="1">
    <source>
        <dbReference type="SAM" id="MobiDB-lite"/>
    </source>
</evidence>
<dbReference type="Proteomes" id="UP001279410">
    <property type="component" value="Unassembled WGS sequence"/>
</dbReference>
<reference evidence="3" key="1">
    <citation type="submission" date="2022-08" db="EMBL/GenBank/DDBJ databases">
        <title>Genome sequencing of akame (Lates japonicus).</title>
        <authorList>
            <person name="Hashiguchi Y."/>
            <person name="Takahashi H."/>
        </authorList>
    </citation>
    <scope>NUCLEOTIDE SEQUENCE</scope>
    <source>
        <strain evidence="3">Kochi</strain>
    </source>
</reference>
<evidence type="ECO:0000313" key="3">
    <source>
        <dbReference type="EMBL" id="GLD61465.1"/>
    </source>
</evidence>
<feature type="chain" id="PRO_5042155549" evidence="2">
    <location>
        <begin position="25"/>
        <end position="292"/>
    </location>
</feature>
<organism evidence="3 4">
    <name type="scientific">Lates japonicus</name>
    <name type="common">Japanese lates</name>
    <dbReference type="NCBI Taxonomy" id="270547"/>
    <lineage>
        <taxon>Eukaryota</taxon>
        <taxon>Metazoa</taxon>
        <taxon>Chordata</taxon>
        <taxon>Craniata</taxon>
        <taxon>Vertebrata</taxon>
        <taxon>Euteleostomi</taxon>
        <taxon>Actinopterygii</taxon>
        <taxon>Neopterygii</taxon>
        <taxon>Teleostei</taxon>
        <taxon>Neoteleostei</taxon>
        <taxon>Acanthomorphata</taxon>
        <taxon>Carangaria</taxon>
        <taxon>Carangaria incertae sedis</taxon>
        <taxon>Centropomidae</taxon>
        <taxon>Lates</taxon>
    </lineage>
</organism>
<dbReference type="EMBL" id="BRZM01000045">
    <property type="protein sequence ID" value="GLD61465.1"/>
    <property type="molecule type" value="Genomic_DNA"/>
</dbReference>
<sequence>MAPECRSSCFCSLLVLLVLPAVRSSFPRSGGSSSADCGPGKAADCPDLSEKKSDLRVCDAGTCRFGGTCRENGADIKCVCQFHCHKKCDPVCVGQAGTVPERVFLGRAAYDEGSVVSKGLEMWKLQVWAECDEDSEDMLCMCNIVLAAYKATRLSWPAAGVTSTRPATSGVVSQATQMDKSRKDDGIKTKPDIYGVKRCGGCCCDLLWTSNILYVVPSGPRSCTLSPHRRHHWSTSRSPSSWRGHVLHQTGYLLLCGWRVLPVVSMGKCNKPGVSETSSTSVTSTSRRLRMM</sequence>
<feature type="region of interest" description="Disordered" evidence="1">
    <location>
        <begin position="271"/>
        <end position="292"/>
    </location>
</feature>
<keyword evidence="2" id="KW-0732">Signal</keyword>
<gene>
    <name evidence="3" type="ORF">AKAME5_001327300</name>
</gene>
<evidence type="ECO:0000313" key="4">
    <source>
        <dbReference type="Proteomes" id="UP001279410"/>
    </source>
</evidence>
<dbReference type="PANTHER" id="PTHR21632:SF3">
    <property type="entry name" value="TOMOREGULIN-1"/>
    <property type="match status" value="1"/>
</dbReference>
<keyword evidence="4" id="KW-1185">Reference proteome</keyword>
<dbReference type="PANTHER" id="PTHR21632">
    <property type="entry name" value="REGULATORY PROTEIN ZESTE"/>
    <property type="match status" value="1"/>
</dbReference>
<dbReference type="AlphaFoldDB" id="A0AAD3MVZ7"/>